<dbReference type="InterPro" id="IPR004601">
    <property type="entry name" value="UvdE"/>
</dbReference>
<evidence type="ECO:0000256" key="2">
    <source>
        <dbReference type="ARBA" id="ARBA00022759"/>
    </source>
</evidence>
<evidence type="ECO:0000256" key="1">
    <source>
        <dbReference type="ARBA" id="ARBA00022722"/>
    </source>
</evidence>
<keyword evidence="6" id="KW-0234">DNA repair</keyword>
<name>A0A4P9XBT1_9FUNG</name>
<evidence type="ECO:0000313" key="7">
    <source>
        <dbReference type="EMBL" id="RKO96505.1"/>
    </source>
</evidence>
<keyword evidence="4" id="KW-0228">DNA excision</keyword>
<dbReference type="OrthoDB" id="541883at2759"/>
<keyword evidence="1" id="KW-0540">Nuclease</keyword>
<dbReference type="PANTHER" id="PTHR31290">
    <property type="entry name" value="UV-DAMAGE ENDONUCLEASE"/>
    <property type="match status" value="1"/>
</dbReference>
<feature type="non-terminal residue" evidence="8">
    <location>
        <position position="1"/>
    </location>
</feature>
<evidence type="ECO:0000256" key="5">
    <source>
        <dbReference type="ARBA" id="ARBA00022801"/>
    </source>
</evidence>
<reference evidence="7" key="3">
    <citation type="submission" date="2018-08" db="EMBL/GenBank/DDBJ databases">
        <title>Leveraging single-cell genomics to expand the Fungal Tree of Life.</title>
        <authorList>
            <consortium name="DOE Joint Genome Institute"/>
            <person name="Ahrendt S.R."/>
            <person name="Quandt C.A."/>
            <person name="Ciobanu D."/>
            <person name="Clum A."/>
            <person name="Salamov A."/>
            <person name="Andreopoulos B."/>
            <person name="Cheng J.-F."/>
            <person name="Woyke T."/>
            <person name="Pelin A."/>
            <person name="Henrissat B."/>
            <person name="Reynolds N."/>
            <person name="Benny G.L."/>
            <person name="Smith M.E."/>
            <person name="James T.Y."/>
            <person name="Grigoriev I.V."/>
        </authorList>
    </citation>
    <scope>NUCLEOTIDE SEQUENCE</scope>
    <source>
        <strain evidence="7">ATCC 52028</strain>
    </source>
</reference>
<dbReference type="SUPFAM" id="SSF51658">
    <property type="entry name" value="Xylose isomerase-like"/>
    <property type="match status" value="1"/>
</dbReference>
<sequence>LGYACLNMTLRKDGIFTSRTARLASIVKGADLHALADQNLKDLMTILAWNAEHDIRLFRMSSGLFPFATHPVHGYSLEPFAKQLEAIGDFAKSHDMRLTFHPSQFVQLSSINPKVTANSVIEITHHADTLDMMGLGKDSICVLHLGGTAGGKPAAIQRFGEVYDALPKRVADRIVLENCETYAVHDILPFCLDKQIPMVFDYHHHAINGSDLGPIDFKLILKTWADRGIKPKFHISESRVKNGSYNDRRAHSDYILNSEAILENHPPGVDLMVEAKCKELAV</sequence>
<dbReference type="EMBL" id="ML014133">
    <property type="protein sequence ID" value="RKP02868.1"/>
    <property type="molecule type" value="Genomic_DNA"/>
</dbReference>
<proteinExistence type="predicted"/>
<keyword evidence="10" id="KW-1185">Reference proteome</keyword>
<dbReference type="Proteomes" id="UP000268535">
    <property type="component" value="Unassembled WGS sequence"/>
</dbReference>
<dbReference type="GO" id="GO:0016787">
    <property type="term" value="F:hydrolase activity"/>
    <property type="evidence" value="ECO:0007669"/>
    <property type="project" value="UniProtKB-KW"/>
</dbReference>
<feature type="non-terminal residue" evidence="8">
    <location>
        <position position="282"/>
    </location>
</feature>
<dbReference type="EMBL" id="ML009882">
    <property type="protein sequence ID" value="RKO96505.1"/>
    <property type="molecule type" value="Genomic_DNA"/>
</dbReference>
<dbReference type="NCBIfam" id="TIGR00629">
    <property type="entry name" value="uvde"/>
    <property type="match status" value="1"/>
</dbReference>
<dbReference type="InterPro" id="IPR036237">
    <property type="entry name" value="Xyl_isomerase-like_sf"/>
</dbReference>
<evidence type="ECO:0000313" key="8">
    <source>
        <dbReference type="EMBL" id="RKP02868.1"/>
    </source>
</evidence>
<accession>A0A4P9XBT1</accession>
<dbReference type="Proteomes" id="UP000274922">
    <property type="component" value="Unassembled WGS sequence"/>
</dbReference>
<reference evidence="9 10" key="1">
    <citation type="journal article" date="2018" name="Nat. Microbiol.">
        <title>Leveraging single-cell genomics to expand the fungal tree of life.</title>
        <authorList>
            <person name="Ahrendt S.R."/>
            <person name="Quandt C.A."/>
            <person name="Ciobanu D."/>
            <person name="Clum A."/>
            <person name="Salamov A."/>
            <person name="Andreopoulos B."/>
            <person name="Cheng J.F."/>
            <person name="Woyke T."/>
            <person name="Pelin A."/>
            <person name="Henrissat B."/>
            <person name="Reynolds N.K."/>
            <person name="Benny G.L."/>
            <person name="Smith M.E."/>
            <person name="James T.Y."/>
            <person name="Grigoriev I.V."/>
        </authorList>
    </citation>
    <scope>NUCLEOTIDE SEQUENCE [LARGE SCALE GENOMIC DNA]</scope>
    <source>
        <strain evidence="9 10">ATCC 52028</strain>
    </source>
</reference>
<dbReference type="GO" id="GO:0009411">
    <property type="term" value="P:response to UV"/>
    <property type="evidence" value="ECO:0007669"/>
    <property type="project" value="InterPro"/>
</dbReference>
<evidence type="ECO:0000313" key="9">
    <source>
        <dbReference type="Proteomes" id="UP000268535"/>
    </source>
</evidence>
<evidence type="ECO:0000256" key="4">
    <source>
        <dbReference type="ARBA" id="ARBA00022769"/>
    </source>
</evidence>
<dbReference type="GO" id="GO:0006289">
    <property type="term" value="P:nucleotide-excision repair"/>
    <property type="evidence" value="ECO:0007669"/>
    <property type="project" value="InterPro"/>
</dbReference>
<dbReference type="PANTHER" id="PTHR31290:SF5">
    <property type="entry name" value="UV-DAMAGE ENDONUCLEASE"/>
    <property type="match status" value="1"/>
</dbReference>
<dbReference type="AlphaFoldDB" id="A0A4P9XBT1"/>
<dbReference type="Gene3D" id="3.20.20.150">
    <property type="entry name" value="Divalent-metal-dependent TIM barrel enzymes"/>
    <property type="match status" value="1"/>
</dbReference>
<reference evidence="8" key="2">
    <citation type="submission" date="2018-04" db="EMBL/GenBank/DDBJ databases">
        <title>Leveraging single-cell genomics to expand the Fungal Tree of Life.</title>
        <authorList>
            <consortium name="DOE Joint Genome Institute"/>
            <person name="Ahrendt S.R."/>
            <person name="Quandt C.A."/>
            <person name="Ciobanu D."/>
            <person name="Clum A."/>
            <person name="Salamov A."/>
            <person name="Andreopoulos B."/>
            <person name="Cheng J.-F."/>
            <person name="Woyke T."/>
            <person name="Pelin A."/>
            <person name="Henrissat B."/>
            <person name="Benny G.L."/>
            <person name="Smith M.E."/>
            <person name="James T.Y."/>
            <person name="Grigoriev I.V."/>
        </authorList>
    </citation>
    <scope>NUCLEOTIDE SEQUENCE</scope>
    <source>
        <strain evidence="8">ATCC 52028</strain>
    </source>
</reference>
<dbReference type="Pfam" id="PF03851">
    <property type="entry name" value="UvdE"/>
    <property type="match status" value="1"/>
</dbReference>
<keyword evidence="5" id="KW-0378">Hydrolase</keyword>
<keyword evidence="2 7" id="KW-0255">Endonuclease</keyword>
<gene>
    <name evidence="7" type="ORF">CAUPRSCDRAFT_4678</name>
    <name evidence="8" type="ORF">CXG81DRAFT_6381</name>
</gene>
<evidence type="ECO:0000313" key="10">
    <source>
        <dbReference type="Proteomes" id="UP000274922"/>
    </source>
</evidence>
<keyword evidence="3" id="KW-0227">DNA damage</keyword>
<protein>
    <submittedName>
        <fullName evidence="7">UV-endonuclease UvdE</fullName>
    </submittedName>
</protein>
<dbReference type="GO" id="GO:0004519">
    <property type="term" value="F:endonuclease activity"/>
    <property type="evidence" value="ECO:0007669"/>
    <property type="project" value="UniProtKB-KW"/>
</dbReference>
<evidence type="ECO:0000256" key="6">
    <source>
        <dbReference type="ARBA" id="ARBA00023204"/>
    </source>
</evidence>
<evidence type="ECO:0000256" key="3">
    <source>
        <dbReference type="ARBA" id="ARBA00022763"/>
    </source>
</evidence>
<organism evidence="8 10">
    <name type="scientific">Caulochytrium protostelioides</name>
    <dbReference type="NCBI Taxonomy" id="1555241"/>
    <lineage>
        <taxon>Eukaryota</taxon>
        <taxon>Fungi</taxon>
        <taxon>Fungi incertae sedis</taxon>
        <taxon>Chytridiomycota</taxon>
        <taxon>Chytridiomycota incertae sedis</taxon>
        <taxon>Chytridiomycetes</taxon>
        <taxon>Caulochytriales</taxon>
        <taxon>Caulochytriaceae</taxon>
        <taxon>Caulochytrium</taxon>
    </lineage>
</organism>